<dbReference type="InterPro" id="IPR030125">
    <property type="entry name" value="SPIN90/Ldb17"/>
</dbReference>
<protein>
    <submittedName>
        <fullName evidence="1">Uncharacterized protein</fullName>
    </submittedName>
</protein>
<dbReference type="SUPFAM" id="SSF48371">
    <property type="entry name" value="ARM repeat"/>
    <property type="match status" value="1"/>
</dbReference>
<dbReference type="PANTHER" id="PTHR13357">
    <property type="entry name" value="SH3 ADAPTER PROTEIN SPIN90 NCK INTERACTING PROTEIN WITH SH3 DOMAIN"/>
    <property type="match status" value="1"/>
</dbReference>
<gene>
    <name evidence="1" type="ORF">ANCDUO_13801</name>
</gene>
<proteinExistence type="predicted"/>
<dbReference type="GO" id="GO:0006897">
    <property type="term" value="P:endocytosis"/>
    <property type="evidence" value="ECO:0007669"/>
    <property type="project" value="TreeGrafter"/>
</dbReference>
<evidence type="ECO:0000313" key="2">
    <source>
        <dbReference type="Proteomes" id="UP000054047"/>
    </source>
</evidence>
<dbReference type="EMBL" id="KN736370">
    <property type="protein sequence ID" value="KIH56026.1"/>
    <property type="molecule type" value="Genomic_DNA"/>
</dbReference>
<dbReference type="InterPro" id="IPR016024">
    <property type="entry name" value="ARM-type_fold"/>
</dbReference>
<dbReference type="PANTHER" id="PTHR13357:SF1">
    <property type="entry name" value="NCK-INTERACTING PROTEIN WITH SH3 DOMAIN"/>
    <property type="match status" value="1"/>
</dbReference>
<dbReference type="OrthoDB" id="445362at2759"/>
<dbReference type="AlphaFoldDB" id="A0A0C2GFX9"/>
<evidence type="ECO:0000313" key="1">
    <source>
        <dbReference type="EMBL" id="KIH56026.1"/>
    </source>
</evidence>
<sequence length="384" mass="44042">MYERVLDERQIASDIIDAVRSTTDAPLSSCIEAARSCMAVMAPFIHDCSVKVRSRGESFVRIQEAVNSYTVQVDNCYDYRLLSEMKERLTALFKEKYELSFSTEQDDDVLVKYLGMFASCVKKTDPRVSMHLISMDDYQWMDHLINVYQIDQSDPVRLASLRCIVALVDVCSDLITYILNSRLPEVVALQFQSLSTNLSELDLTALKLMTTIYSTEETPPLHHFEFFDTNVFMKLMSHMEQYPLEIMDFVVNFNGLLRETQQNTIIAALRESPCPLLGQLLVKVVNEQTTERRLKLLNDIIAQDVLYKQLFYSNDLNVLSNILARELINSENRTIRSLCMGSICRLAEIGYCNETAREAVQNSDFDDELRLRTLDVIEKTMSSG</sequence>
<organism evidence="1 2">
    <name type="scientific">Ancylostoma duodenale</name>
    <dbReference type="NCBI Taxonomy" id="51022"/>
    <lineage>
        <taxon>Eukaryota</taxon>
        <taxon>Metazoa</taxon>
        <taxon>Ecdysozoa</taxon>
        <taxon>Nematoda</taxon>
        <taxon>Chromadorea</taxon>
        <taxon>Rhabditida</taxon>
        <taxon>Rhabditina</taxon>
        <taxon>Rhabditomorpha</taxon>
        <taxon>Strongyloidea</taxon>
        <taxon>Ancylostomatidae</taxon>
        <taxon>Ancylostomatinae</taxon>
        <taxon>Ancylostoma</taxon>
    </lineage>
</organism>
<dbReference type="Proteomes" id="UP000054047">
    <property type="component" value="Unassembled WGS sequence"/>
</dbReference>
<keyword evidence="2" id="KW-1185">Reference proteome</keyword>
<name>A0A0C2GFX9_9BILA</name>
<reference evidence="1 2" key="1">
    <citation type="submission" date="2013-12" db="EMBL/GenBank/DDBJ databases">
        <title>Draft genome of the parsitic nematode Ancylostoma duodenale.</title>
        <authorList>
            <person name="Mitreva M."/>
        </authorList>
    </citation>
    <scope>NUCLEOTIDE SEQUENCE [LARGE SCALE GENOMIC DNA]</scope>
    <source>
        <strain evidence="1 2">Zhejiang</strain>
    </source>
</reference>
<dbReference type="GO" id="GO:0071933">
    <property type="term" value="F:Arp2/3 complex binding"/>
    <property type="evidence" value="ECO:0007669"/>
    <property type="project" value="TreeGrafter"/>
</dbReference>
<accession>A0A0C2GFX9</accession>